<keyword evidence="2" id="KW-0963">Cytoplasm</keyword>
<evidence type="ECO:0000256" key="5">
    <source>
        <dbReference type="ARBA" id="ARBA00023212"/>
    </source>
</evidence>
<feature type="compositionally biased region" description="Polar residues" evidence="9">
    <location>
        <begin position="144"/>
        <end position="158"/>
    </location>
</feature>
<evidence type="ECO:0000256" key="2">
    <source>
        <dbReference type="ARBA" id="ARBA00022490"/>
    </source>
</evidence>
<keyword evidence="4" id="KW-0969">Cilium</keyword>
<keyword evidence="11" id="KW-1185">Reference proteome</keyword>
<keyword evidence="3" id="KW-0282">Flagellum</keyword>
<dbReference type="AlphaFoldDB" id="A0A7D9D8V8"/>
<comment type="caution">
    <text evidence="10">The sequence shown here is derived from an EMBL/GenBank/DDBJ whole genome shotgun (WGS) entry which is preliminary data.</text>
</comment>
<gene>
    <name evidence="10" type="ORF">PACLA_8A038748</name>
</gene>
<evidence type="ECO:0000313" key="10">
    <source>
        <dbReference type="EMBL" id="CAB3979781.1"/>
    </source>
</evidence>
<dbReference type="GO" id="GO:0005930">
    <property type="term" value="C:axoneme"/>
    <property type="evidence" value="ECO:0007669"/>
    <property type="project" value="UniProtKB-ARBA"/>
</dbReference>
<protein>
    <submittedName>
        <fullName evidence="10">UPF0686 C11orf1 homolog</fullName>
    </submittedName>
</protein>
<dbReference type="Proteomes" id="UP001152795">
    <property type="component" value="Unassembled WGS sequence"/>
</dbReference>
<dbReference type="PANTHER" id="PTHR31180">
    <property type="entry name" value="CILIA- AND FLAGELLA-ASSOCIATED PROTEIN 107-RELATED"/>
    <property type="match status" value="1"/>
</dbReference>
<evidence type="ECO:0000256" key="7">
    <source>
        <dbReference type="ARBA" id="ARBA00035003"/>
    </source>
</evidence>
<comment type="function">
    <text evidence="7">Microtubule inner protein (MIP) part of the dynein-decorated doublet microtubules (DMTs) in cilia axoneme, which is required for motile cilia beating.</text>
</comment>
<evidence type="ECO:0000256" key="6">
    <source>
        <dbReference type="ARBA" id="ARBA00023273"/>
    </source>
</evidence>
<dbReference type="EMBL" id="CACRXK020000227">
    <property type="protein sequence ID" value="CAB3979781.1"/>
    <property type="molecule type" value="Genomic_DNA"/>
</dbReference>
<dbReference type="GO" id="GO:0005634">
    <property type="term" value="C:nucleus"/>
    <property type="evidence" value="ECO:0007669"/>
    <property type="project" value="InterPro"/>
</dbReference>
<keyword evidence="6" id="KW-0966">Cell projection</keyword>
<feature type="region of interest" description="Disordered" evidence="9">
    <location>
        <begin position="129"/>
        <end position="158"/>
    </location>
</feature>
<dbReference type="GO" id="GO:0030317">
    <property type="term" value="P:flagellated sperm motility"/>
    <property type="evidence" value="ECO:0007669"/>
    <property type="project" value="InterPro"/>
</dbReference>
<dbReference type="Pfam" id="PF06608">
    <property type="entry name" value="CFAP68"/>
    <property type="match status" value="1"/>
</dbReference>
<dbReference type="PANTHER" id="PTHR31180:SF3">
    <property type="entry name" value="EXPRESSED SEQUENCE EH456644"/>
    <property type="match status" value="1"/>
</dbReference>
<comment type="subcellular location">
    <subcellularLocation>
        <location evidence="1">Cytoplasm</location>
        <location evidence="1">Cytoskeleton</location>
        <location evidence="1">Flagellum axoneme</location>
    </subcellularLocation>
</comment>
<evidence type="ECO:0000313" key="11">
    <source>
        <dbReference type="Proteomes" id="UP001152795"/>
    </source>
</evidence>
<evidence type="ECO:0000256" key="1">
    <source>
        <dbReference type="ARBA" id="ARBA00004611"/>
    </source>
</evidence>
<evidence type="ECO:0000256" key="4">
    <source>
        <dbReference type="ARBA" id="ARBA00023069"/>
    </source>
</evidence>
<organism evidence="10 11">
    <name type="scientific">Paramuricea clavata</name>
    <name type="common">Red gorgonian</name>
    <name type="synonym">Violescent sea-whip</name>
    <dbReference type="NCBI Taxonomy" id="317549"/>
    <lineage>
        <taxon>Eukaryota</taxon>
        <taxon>Metazoa</taxon>
        <taxon>Cnidaria</taxon>
        <taxon>Anthozoa</taxon>
        <taxon>Octocorallia</taxon>
        <taxon>Malacalcyonacea</taxon>
        <taxon>Plexauridae</taxon>
        <taxon>Paramuricea</taxon>
    </lineage>
</organism>
<dbReference type="InterPro" id="IPR009524">
    <property type="entry name" value="CFAP68"/>
</dbReference>
<evidence type="ECO:0000256" key="8">
    <source>
        <dbReference type="ARBA" id="ARBA00046435"/>
    </source>
</evidence>
<evidence type="ECO:0000256" key="3">
    <source>
        <dbReference type="ARBA" id="ARBA00022846"/>
    </source>
</evidence>
<dbReference type="OrthoDB" id="9970063at2759"/>
<name>A0A7D9D8V8_PARCT</name>
<reference evidence="10" key="1">
    <citation type="submission" date="2020-04" db="EMBL/GenBank/DDBJ databases">
        <authorList>
            <person name="Alioto T."/>
            <person name="Alioto T."/>
            <person name="Gomez Garrido J."/>
        </authorList>
    </citation>
    <scope>NUCLEOTIDE SEQUENCE</scope>
    <source>
        <strain evidence="10">A484AB</strain>
    </source>
</reference>
<feature type="compositionally biased region" description="Basic and acidic residues" evidence="9">
    <location>
        <begin position="132"/>
        <end position="142"/>
    </location>
</feature>
<dbReference type="InterPro" id="IPR037662">
    <property type="entry name" value="CFAP68/107"/>
</dbReference>
<sequence length="158" mass="18350">MAKELSFLSELKATGHGEVWDHTTDRNKFRQFGWRCTTNETAYSNDTLIGNWNEQRFDIHRMFQRQPIPSSYAHYFETTYVAGHGPKKPKKIPASLRSIQGREPTAYPGHQPELDSPVIKSQYNSFITTSREAYRPPNELRNRQLYSAKQVDNINTSQ</sequence>
<evidence type="ECO:0000256" key="9">
    <source>
        <dbReference type="SAM" id="MobiDB-lite"/>
    </source>
</evidence>
<comment type="subunit">
    <text evidence="8">Microtubule inner protein component of sperm flagellar doublet microtubules.</text>
</comment>
<accession>A0A7D9D8V8</accession>
<proteinExistence type="predicted"/>
<keyword evidence="5" id="KW-0206">Cytoskeleton</keyword>